<dbReference type="EMBL" id="CM044701">
    <property type="protein sequence ID" value="KAI5684325.1"/>
    <property type="molecule type" value="Genomic_DNA"/>
</dbReference>
<evidence type="ECO:0000313" key="1">
    <source>
        <dbReference type="EMBL" id="KAI5684325.1"/>
    </source>
</evidence>
<keyword evidence="2" id="KW-1185">Reference proteome</keyword>
<sequence>MLKKQNESSSPPEQQTFVPSFTACENQVLNNLSSSSLSDFISFFFLNSRFSFSLTILCCCEKNEDDQHSQFESFLGENMLALLKEQRTEIQNASYIRSEYPFPLTRIRKIMKSNEKVERISGDAVILIGKACEFLVMELTFQAWFYQEETRFPTLQHWDIGRAINNNNRMAFLSHLIHAHSQKPRELKLFPETDLCDGNSTPPLNMNTAASSGNQLIPQLFPPSTSSMPLKYHPGSKPGELKLFPETDDLCDDNPMPLLNMNPAVSSGNQLIPQLFPLSTSSMPLKYHPGSKPEELKLFPETDLSDGNPMPELNLNAAISSGNQHVPLLFPPSTSSMPLKYHPGSK</sequence>
<reference evidence="2" key="1">
    <citation type="journal article" date="2023" name="Nat. Plants">
        <title>Single-cell RNA sequencing provides a high-resolution roadmap for understanding the multicellular compartmentation of specialized metabolism.</title>
        <authorList>
            <person name="Sun S."/>
            <person name="Shen X."/>
            <person name="Li Y."/>
            <person name="Li Y."/>
            <person name="Wang S."/>
            <person name="Li R."/>
            <person name="Zhang H."/>
            <person name="Shen G."/>
            <person name="Guo B."/>
            <person name="Wei J."/>
            <person name="Xu J."/>
            <person name="St-Pierre B."/>
            <person name="Chen S."/>
            <person name="Sun C."/>
        </authorList>
    </citation>
    <scope>NUCLEOTIDE SEQUENCE [LARGE SCALE GENOMIC DNA]</scope>
</reference>
<gene>
    <name evidence="1" type="ORF">M9H77_05553</name>
</gene>
<evidence type="ECO:0000313" key="2">
    <source>
        <dbReference type="Proteomes" id="UP001060085"/>
    </source>
</evidence>
<dbReference type="Proteomes" id="UP001060085">
    <property type="component" value="Linkage Group LG01"/>
</dbReference>
<comment type="caution">
    <text evidence="1">The sequence shown here is derived from an EMBL/GenBank/DDBJ whole genome shotgun (WGS) entry which is preliminary data.</text>
</comment>
<proteinExistence type="predicted"/>
<accession>A0ACC0CHC7</accession>
<organism evidence="1 2">
    <name type="scientific">Catharanthus roseus</name>
    <name type="common">Madagascar periwinkle</name>
    <name type="synonym">Vinca rosea</name>
    <dbReference type="NCBI Taxonomy" id="4058"/>
    <lineage>
        <taxon>Eukaryota</taxon>
        <taxon>Viridiplantae</taxon>
        <taxon>Streptophyta</taxon>
        <taxon>Embryophyta</taxon>
        <taxon>Tracheophyta</taxon>
        <taxon>Spermatophyta</taxon>
        <taxon>Magnoliopsida</taxon>
        <taxon>eudicotyledons</taxon>
        <taxon>Gunneridae</taxon>
        <taxon>Pentapetalae</taxon>
        <taxon>asterids</taxon>
        <taxon>lamiids</taxon>
        <taxon>Gentianales</taxon>
        <taxon>Apocynaceae</taxon>
        <taxon>Rauvolfioideae</taxon>
        <taxon>Vinceae</taxon>
        <taxon>Catharanthinae</taxon>
        <taxon>Catharanthus</taxon>
    </lineage>
</organism>
<protein>
    <submittedName>
        <fullName evidence="1">Uncharacterized protein</fullName>
    </submittedName>
</protein>
<name>A0ACC0CHC7_CATRO</name>